<keyword evidence="9" id="KW-0496">Mitochondrion</keyword>
<dbReference type="OrthoDB" id="541883at2759"/>
<comment type="caution">
    <text evidence="14">The sequence shown here is derived from an EMBL/GenBank/DDBJ whole genome shotgun (WGS) entry which is preliminary data.</text>
</comment>
<dbReference type="GO" id="GO:0005739">
    <property type="term" value="C:mitochondrion"/>
    <property type="evidence" value="ECO:0007669"/>
    <property type="project" value="UniProtKB-SubCell"/>
</dbReference>
<evidence type="ECO:0000256" key="12">
    <source>
        <dbReference type="ARBA" id="ARBA00077751"/>
    </source>
</evidence>
<keyword evidence="7" id="KW-0809">Transit peptide</keyword>
<comment type="pathway">
    <text evidence="2">Lipid metabolism; fatty acid biosynthesis.</text>
</comment>
<accession>A0A9J6FG94</accession>
<evidence type="ECO:0000256" key="3">
    <source>
        <dbReference type="ARBA" id="ARBA00013258"/>
    </source>
</evidence>
<comment type="subcellular location">
    <subcellularLocation>
        <location evidence="1">Mitochondrion</location>
    </subcellularLocation>
</comment>
<evidence type="ECO:0000313" key="14">
    <source>
        <dbReference type="EMBL" id="KAH9361989.1"/>
    </source>
</evidence>
<dbReference type="SMART" id="SM00827">
    <property type="entry name" value="PKS_AT"/>
    <property type="match status" value="1"/>
</dbReference>
<keyword evidence="15" id="KW-1185">Reference proteome</keyword>
<dbReference type="Gene3D" id="3.30.70.250">
    <property type="entry name" value="Malonyl-CoA ACP transacylase, ACP-binding"/>
    <property type="match status" value="1"/>
</dbReference>
<evidence type="ECO:0000256" key="6">
    <source>
        <dbReference type="ARBA" id="ARBA00022832"/>
    </source>
</evidence>
<dbReference type="InterPro" id="IPR012676">
    <property type="entry name" value="TGS-like"/>
</dbReference>
<proteinExistence type="inferred from homology"/>
<dbReference type="PANTHER" id="PTHR47170:SF2">
    <property type="entry name" value="MALONYL-COA:ACP TRANSACYLASE (MAT) DOMAIN-CONTAINING PROTEIN"/>
    <property type="match status" value="1"/>
</dbReference>
<evidence type="ECO:0000256" key="7">
    <source>
        <dbReference type="ARBA" id="ARBA00022946"/>
    </source>
</evidence>
<dbReference type="InterPro" id="IPR001227">
    <property type="entry name" value="Ac_transferase_dom_sf"/>
</dbReference>
<dbReference type="SUPFAM" id="SSF52151">
    <property type="entry name" value="FabD/lysophospholipase-like"/>
    <property type="match status" value="1"/>
</dbReference>
<reference evidence="14 15" key="1">
    <citation type="journal article" date="2020" name="Cell">
        <title>Large-Scale Comparative Analyses of Tick Genomes Elucidate Their Genetic Diversity and Vector Capacities.</title>
        <authorList>
            <consortium name="Tick Genome and Microbiome Consortium (TIGMIC)"/>
            <person name="Jia N."/>
            <person name="Wang J."/>
            <person name="Shi W."/>
            <person name="Du L."/>
            <person name="Sun Y."/>
            <person name="Zhan W."/>
            <person name="Jiang J.F."/>
            <person name="Wang Q."/>
            <person name="Zhang B."/>
            <person name="Ji P."/>
            <person name="Bell-Sakyi L."/>
            <person name="Cui X.M."/>
            <person name="Yuan T.T."/>
            <person name="Jiang B.G."/>
            <person name="Yang W.F."/>
            <person name="Lam T.T."/>
            <person name="Chang Q.C."/>
            <person name="Ding S.J."/>
            <person name="Wang X.J."/>
            <person name="Zhu J.G."/>
            <person name="Ruan X.D."/>
            <person name="Zhao L."/>
            <person name="Wei J.T."/>
            <person name="Ye R.Z."/>
            <person name="Que T.C."/>
            <person name="Du C.H."/>
            <person name="Zhou Y.H."/>
            <person name="Cheng J.X."/>
            <person name="Dai P.F."/>
            <person name="Guo W.B."/>
            <person name="Han X.H."/>
            <person name="Huang E.J."/>
            <person name="Li L.F."/>
            <person name="Wei W."/>
            <person name="Gao Y.C."/>
            <person name="Liu J.Z."/>
            <person name="Shao H.Z."/>
            <person name="Wang X."/>
            <person name="Wang C.C."/>
            <person name="Yang T.C."/>
            <person name="Huo Q.B."/>
            <person name="Li W."/>
            <person name="Chen H.Y."/>
            <person name="Chen S.E."/>
            <person name="Zhou L.G."/>
            <person name="Ni X.B."/>
            <person name="Tian J.H."/>
            <person name="Sheng Y."/>
            <person name="Liu T."/>
            <person name="Pan Y.S."/>
            <person name="Xia L.Y."/>
            <person name="Li J."/>
            <person name="Zhao F."/>
            <person name="Cao W.C."/>
        </authorList>
    </citation>
    <scope>NUCLEOTIDE SEQUENCE [LARGE SCALE GENOMIC DNA]</scope>
    <source>
        <strain evidence="14">HaeL-2018</strain>
    </source>
</reference>
<organism evidence="14 15">
    <name type="scientific">Haemaphysalis longicornis</name>
    <name type="common">Bush tick</name>
    <dbReference type="NCBI Taxonomy" id="44386"/>
    <lineage>
        <taxon>Eukaryota</taxon>
        <taxon>Metazoa</taxon>
        <taxon>Ecdysozoa</taxon>
        <taxon>Arthropoda</taxon>
        <taxon>Chelicerata</taxon>
        <taxon>Arachnida</taxon>
        <taxon>Acari</taxon>
        <taxon>Parasitiformes</taxon>
        <taxon>Ixodida</taxon>
        <taxon>Ixodoidea</taxon>
        <taxon>Ixodidae</taxon>
        <taxon>Haemaphysalinae</taxon>
        <taxon>Haemaphysalis</taxon>
    </lineage>
</organism>
<dbReference type="GO" id="GO:0006633">
    <property type="term" value="P:fatty acid biosynthetic process"/>
    <property type="evidence" value="ECO:0007669"/>
    <property type="project" value="UniProtKB-KW"/>
</dbReference>
<dbReference type="InterPro" id="IPR018163">
    <property type="entry name" value="Thr/Ala-tRNA-synth_IIc_edit"/>
</dbReference>
<dbReference type="InterPro" id="IPR016035">
    <property type="entry name" value="Acyl_Trfase/lysoPLipase"/>
</dbReference>
<dbReference type="VEuPathDB" id="VectorBase:HLOH_052119"/>
<gene>
    <name evidence="14" type="ORF">HPB48_014928</name>
</gene>
<dbReference type="InterPro" id="IPR012675">
    <property type="entry name" value="Beta-grasp_dom_sf"/>
</dbReference>
<dbReference type="SUPFAM" id="SSF55048">
    <property type="entry name" value="Probable ACP-binding domain of malonyl-CoA ACP transacylase"/>
    <property type="match status" value="1"/>
</dbReference>
<dbReference type="EMBL" id="JABSTR010000001">
    <property type="protein sequence ID" value="KAH9361989.1"/>
    <property type="molecule type" value="Genomic_DNA"/>
</dbReference>
<dbReference type="PROSITE" id="PS51880">
    <property type="entry name" value="TGS"/>
    <property type="match status" value="1"/>
</dbReference>
<keyword evidence="4" id="KW-0444">Lipid biosynthesis</keyword>
<evidence type="ECO:0000256" key="10">
    <source>
        <dbReference type="ARBA" id="ARBA00023160"/>
    </source>
</evidence>
<dbReference type="GO" id="GO:0000166">
    <property type="term" value="F:nucleotide binding"/>
    <property type="evidence" value="ECO:0007669"/>
    <property type="project" value="InterPro"/>
</dbReference>
<dbReference type="CDD" id="cd01667">
    <property type="entry name" value="TGS_ThrRS"/>
    <property type="match status" value="1"/>
</dbReference>
<evidence type="ECO:0000256" key="1">
    <source>
        <dbReference type="ARBA" id="ARBA00004173"/>
    </source>
</evidence>
<dbReference type="Gene3D" id="3.30.980.10">
    <property type="entry name" value="Threonyl-trna Synthetase, Chain A, domain 2"/>
    <property type="match status" value="1"/>
</dbReference>
<evidence type="ECO:0000256" key="8">
    <source>
        <dbReference type="ARBA" id="ARBA00023098"/>
    </source>
</evidence>
<dbReference type="EC" id="2.3.1.39" evidence="3"/>
<evidence type="ECO:0000256" key="5">
    <source>
        <dbReference type="ARBA" id="ARBA00022679"/>
    </source>
</evidence>
<protein>
    <recommendedName>
        <fullName evidence="3">[acyl-carrier-protein] S-malonyltransferase</fullName>
        <ecNumber evidence="3">2.3.1.39</ecNumber>
    </recommendedName>
    <alternativeName>
        <fullName evidence="12">[Acyl-carrier-protein] malonyltransferase</fullName>
    </alternativeName>
</protein>
<evidence type="ECO:0000313" key="15">
    <source>
        <dbReference type="Proteomes" id="UP000821853"/>
    </source>
</evidence>
<keyword evidence="8" id="KW-0443">Lipid metabolism</keyword>
<evidence type="ECO:0000256" key="9">
    <source>
        <dbReference type="ARBA" id="ARBA00023128"/>
    </source>
</evidence>
<keyword evidence="10" id="KW-0275">Fatty acid biosynthesis</keyword>
<dbReference type="SUPFAM" id="SSF55186">
    <property type="entry name" value="ThrRS/AlaRS common domain"/>
    <property type="match status" value="1"/>
</dbReference>
<keyword evidence="6" id="KW-0276">Fatty acid metabolism</keyword>
<dbReference type="InterPro" id="IPR052760">
    <property type="entry name" value="Mitochondrial_malonyltrans"/>
</dbReference>
<dbReference type="PANTHER" id="PTHR47170">
    <property type="entry name" value="MALONYL-COA ACP TRANSACYLASE, ACP-BINDING"/>
    <property type="match status" value="1"/>
</dbReference>
<evidence type="ECO:0000256" key="4">
    <source>
        <dbReference type="ARBA" id="ARBA00022516"/>
    </source>
</evidence>
<dbReference type="Pfam" id="PF00698">
    <property type="entry name" value="Acyl_transf_1"/>
    <property type="match status" value="1"/>
</dbReference>
<comment type="similarity">
    <text evidence="11">Belongs to the type II malonyltransferase family.</text>
</comment>
<dbReference type="Proteomes" id="UP000821853">
    <property type="component" value="Chromosome 1"/>
</dbReference>
<dbReference type="Gene3D" id="3.40.366.10">
    <property type="entry name" value="Malonyl-Coenzyme A Acyl Carrier Protein, domain 2"/>
    <property type="match status" value="1"/>
</dbReference>
<dbReference type="Pfam" id="PF02824">
    <property type="entry name" value="TGS"/>
    <property type="match status" value="1"/>
</dbReference>
<dbReference type="FunFam" id="3.30.70.250:FF:000005">
    <property type="entry name" value="Malonyl-CoA-acyl carrier protein transacylase, mitochondrial"/>
    <property type="match status" value="1"/>
</dbReference>
<dbReference type="InterPro" id="IPR016036">
    <property type="entry name" value="Malonyl_transacylase_ACP-bd"/>
</dbReference>
<keyword evidence="5" id="KW-0808">Transferase</keyword>
<dbReference type="AlphaFoldDB" id="A0A9J6FG94"/>
<dbReference type="InterPro" id="IPR014043">
    <property type="entry name" value="Acyl_transferase_dom"/>
</dbReference>
<dbReference type="Gene3D" id="3.10.20.30">
    <property type="match status" value="1"/>
</dbReference>
<dbReference type="GO" id="GO:0004314">
    <property type="term" value="F:[acyl-carrier-protein] S-malonyltransferase activity"/>
    <property type="evidence" value="ECO:0007669"/>
    <property type="project" value="UniProtKB-EC"/>
</dbReference>
<sequence length="697" mass="77829">MLPVVSLLERCSQAVFTKSKSTYLRRAITSSVLRPSQEKCFKDKETKFPKAPGDAGYKKGSVARLFRDSATFDAEPQSSEDVWSSPAYPVSFKVSADEKYEETVRIDPKNTSVILFPGQGSQYVGMGQHLLQYPNVCEMFERASDILGYDLQQLCLEGPREMLNKTLHCQAAVLVTSLAALERLRSTQPWAIENCVATAGFSVGEFAALVFSQSISFEDAVRLIKIRGEAMQAASELVPSGMMTVFLLTTAKPGFICKVAQEWCSRKGIEDPVCSVANYLFPHCKVIGGHEEALKFIELNARDLGVKKMKRLPVSGAFHTALMQPACAPLAKALQAVHIKEPRIMTHSNLDGKAYRNPDEIRHKLEEQLVSTDLSNECEVVCYIWSCYICFVAVCSSSVATNESRLTNEAVRKKRDALFTAEKERQASLITRVEKIEVRYVGPMENCTLIMNKGISTPYDCARHIHESLVQRAAVAEVDGESWDMSRPLTQDCQLTFNFYKDPNPYFANKAFWRTGSFLLGYIVERAFKDQYFVQLHSWPPPQVKSGSFVYNVDLGIENWEPRRDELDVLSGMGRRLATKPHRFERLEVDASLALRMFEDNKHKAEQIPRIAAASPSGNTVTLYRLLDHVDISAGPMIGSLDHMGRFKVVAVSDPVLCVLPGAVLHCKSLFSELFVLRTPGKANKLDMGNVNKVASI</sequence>
<evidence type="ECO:0000256" key="2">
    <source>
        <dbReference type="ARBA" id="ARBA00005194"/>
    </source>
</evidence>
<evidence type="ECO:0000259" key="13">
    <source>
        <dbReference type="PROSITE" id="PS51880"/>
    </source>
</evidence>
<dbReference type="SUPFAM" id="SSF81271">
    <property type="entry name" value="TGS-like"/>
    <property type="match status" value="1"/>
</dbReference>
<dbReference type="InterPro" id="IPR004095">
    <property type="entry name" value="TGS"/>
</dbReference>
<feature type="domain" description="TGS" evidence="13">
    <location>
        <begin position="434"/>
        <end position="499"/>
    </location>
</feature>
<evidence type="ECO:0000256" key="11">
    <source>
        <dbReference type="ARBA" id="ARBA00061523"/>
    </source>
</evidence>
<name>A0A9J6FG94_HAELO</name>